<keyword evidence="3" id="KW-1185">Reference proteome</keyword>
<protein>
    <submittedName>
        <fullName evidence="2">Uncharacterized protein</fullName>
    </submittedName>
</protein>
<evidence type="ECO:0000313" key="2">
    <source>
        <dbReference type="EMBL" id="SER20512.1"/>
    </source>
</evidence>
<feature type="transmembrane region" description="Helical" evidence="1">
    <location>
        <begin position="14"/>
        <end position="32"/>
    </location>
</feature>
<proteinExistence type="predicted"/>
<dbReference type="EMBL" id="FOGB01000024">
    <property type="protein sequence ID" value="SER20512.1"/>
    <property type="molecule type" value="Genomic_DNA"/>
</dbReference>
<dbReference type="Proteomes" id="UP000198749">
    <property type="component" value="Unassembled WGS sequence"/>
</dbReference>
<keyword evidence="1" id="KW-1133">Transmembrane helix</keyword>
<evidence type="ECO:0000256" key="1">
    <source>
        <dbReference type="SAM" id="Phobius"/>
    </source>
</evidence>
<keyword evidence="1" id="KW-0472">Membrane</keyword>
<reference evidence="3" key="1">
    <citation type="submission" date="2016-10" db="EMBL/GenBank/DDBJ databases">
        <authorList>
            <person name="Varghese N."/>
            <person name="Submissions S."/>
        </authorList>
    </citation>
    <scope>NUCLEOTIDE SEQUENCE [LARGE SCALE GENOMIC DNA]</scope>
    <source>
        <strain evidence="3">DSM 18887</strain>
    </source>
</reference>
<name>A0A1H9MA46_9GAMM</name>
<dbReference type="RefSeq" id="WP_091362212.1">
    <property type="nucleotide sequence ID" value="NZ_AP025284.1"/>
</dbReference>
<sequence>MIIFDGINVLLDSAIFINLLVFITMILGFVYYRKAEHPENIYTMRFKVSHEGKQNEVVLKNVPDDLRIALEYVDKKSEVLSYVRIKEKQEASPKLRPIRVESGGYFLKDTPYGNDIVRYETYDVCIGIKGELLQYKVYGAVAQLLNYLFMYNKYNRENVFISIFPVMVRKSKYY</sequence>
<gene>
    <name evidence="2" type="ORF">SAMN03080615_04346</name>
</gene>
<evidence type="ECO:0000313" key="3">
    <source>
        <dbReference type="Proteomes" id="UP000198749"/>
    </source>
</evidence>
<accession>A0A1H9MA46</accession>
<dbReference type="AlphaFoldDB" id="A0A1H9MA46"/>
<keyword evidence="1" id="KW-0812">Transmembrane</keyword>
<organism evidence="2 3">
    <name type="scientific">Amphritea atlantica</name>
    <dbReference type="NCBI Taxonomy" id="355243"/>
    <lineage>
        <taxon>Bacteria</taxon>
        <taxon>Pseudomonadati</taxon>
        <taxon>Pseudomonadota</taxon>
        <taxon>Gammaproteobacteria</taxon>
        <taxon>Oceanospirillales</taxon>
        <taxon>Oceanospirillaceae</taxon>
        <taxon>Amphritea</taxon>
    </lineage>
</organism>